<accession>A0A9X2KYS3</accession>
<comment type="caution">
    <text evidence="2">The sequence shown here is derived from an EMBL/GenBank/DDBJ whole genome shotgun (WGS) entry which is preliminary data.</text>
</comment>
<evidence type="ECO:0000256" key="1">
    <source>
        <dbReference type="SAM" id="Phobius"/>
    </source>
</evidence>
<reference evidence="2" key="1">
    <citation type="submission" date="2022-07" db="EMBL/GenBank/DDBJ databases">
        <title>Gramela sediminis sp. nov., isolated from deep-sea sediment of the Indian Ocean.</title>
        <authorList>
            <person name="Shi H."/>
        </authorList>
    </citation>
    <scope>NUCLEOTIDE SEQUENCE</scope>
    <source>
        <strain evidence="2">GC03-9</strain>
    </source>
</reference>
<sequence>MKFFRRIRQKLLSENKFSKYLVYAIGEIVLVVIGILIALGINNYNQEQILRKKEQVYLNGLKDEFQTSKRKLTELISVNHANYNEAKQIIEIITAGREPSEADFSKLLFNAFAFEISFNPNNSLINEMINSGNLNNIRNPELRQKLTNWFAMLQDISKQETELGMQREKVLNMFSSNEHSLRTIFEHTGMFRELELTEEQNKISNLGLLNSTKFENNVLMFISASHSTEHTHYKTLMQEINSILSLISLEINE</sequence>
<organism evidence="2 3">
    <name type="scientific">Christiangramia oceanisediminis</name>
    <dbReference type="NCBI Taxonomy" id="2920386"/>
    <lineage>
        <taxon>Bacteria</taxon>
        <taxon>Pseudomonadati</taxon>
        <taxon>Bacteroidota</taxon>
        <taxon>Flavobacteriia</taxon>
        <taxon>Flavobacteriales</taxon>
        <taxon>Flavobacteriaceae</taxon>
        <taxon>Christiangramia</taxon>
    </lineage>
</organism>
<dbReference type="Proteomes" id="UP001155280">
    <property type="component" value="Unassembled WGS sequence"/>
</dbReference>
<name>A0A9X2KYS3_9FLAO</name>
<dbReference type="RefSeq" id="WP_241552508.1">
    <property type="nucleotide sequence ID" value="NZ_JANCNS010000003.1"/>
</dbReference>
<gene>
    <name evidence="2" type="ORF">MKO06_13035</name>
</gene>
<evidence type="ECO:0000313" key="3">
    <source>
        <dbReference type="Proteomes" id="UP001155280"/>
    </source>
</evidence>
<keyword evidence="3" id="KW-1185">Reference proteome</keyword>
<proteinExistence type="predicted"/>
<dbReference type="Pfam" id="PF19578">
    <property type="entry name" value="DUF6090"/>
    <property type="match status" value="1"/>
</dbReference>
<evidence type="ECO:0000313" key="2">
    <source>
        <dbReference type="EMBL" id="MCP9200838.1"/>
    </source>
</evidence>
<dbReference type="AlphaFoldDB" id="A0A9X2KYS3"/>
<dbReference type="InterPro" id="IPR045749">
    <property type="entry name" value="DUF6090"/>
</dbReference>
<protein>
    <submittedName>
        <fullName evidence="2">DUF6090 family protein</fullName>
    </submittedName>
</protein>
<keyword evidence="1" id="KW-0812">Transmembrane</keyword>
<keyword evidence="1" id="KW-1133">Transmembrane helix</keyword>
<keyword evidence="1" id="KW-0472">Membrane</keyword>
<feature type="transmembrane region" description="Helical" evidence="1">
    <location>
        <begin position="20"/>
        <end position="41"/>
    </location>
</feature>
<dbReference type="EMBL" id="JANCNS010000003">
    <property type="protein sequence ID" value="MCP9200838.1"/>
    <property type="molecule type" value="Genomic_DNA"/>
</dbReference>